<protein>
    <submittedName>
        <fullName evidence="1">Uncharacterized protein</fullName>
    </submittedName>
</protein>
<organism evidence="1 2">
    <name type="scientific">Mycena pura</name>
    <dbReference type="NCBI Taxonomy" id="153505"/>
    <lineage>
        <taxon>Eukaryota</taxon>
        <taxon>Fungi</taxon>
        <taxon>Dikarya</taxon>
        <taxon>Basidiomycota</taxon>
        <taxon>Agaricomycotina</taxon>
        <taxon>Agaricomycetes</taxon>
        <taxon>Agaricomycetidae</taxon>
        <taxon>Agaricales</taxon>
        <taxon>Marasmiineae</taxon>
        <taxon>Mycenaceae</taxon>
        <taxon>Mycena</taxon>
    </lineage>
</organism>
<accession>A0AAD6YAN0</accession>
<evidence type="ECO:0000313" key="2">
    <source>
        <dbReference type="Proteomes" id="UP001219525"/>
    </source>
</evidence>
<comment type="caution">
    <text evidence="1">The sequence shown here is derived from an EMBL/GenBank/DDBJ whole genome shotgun (WGS) entry which is preliminary data.</text>
</comment>
<evidence type="ECO:0000313" key="1">
    <source>
        <dbReference type="EMBL" id="KAJ7208661.1"/>
    </source>
</evidence>
<keyword evidence="2" id="KW-1185">Reference proteome</keyword>
<name>A0AAD6YAN0_9AGAR</name>
<dbReference type="AlphaFoldDB" id="A0AAD6YAN0"/>
<gene>
    <name evidence="1" type="ORF">GGX14DRAFT_698003</name>
</gene>
<dbReference type="Proteomes" id="UP001219525">
    <property type="component" value="Unassembled WGS sequence"/>
</dbReference>
<sequence length="127" mass="14114">MDENPPPPPPVTKVRAYRRLPKLTIPTIESIRAKGTFLASDSSVVPSPSSASTQISLRAPKRTCWQKMDHVLTTYGFDSLGEFLSVLFHPLVPRGETLINAPRHFLHQNPSPTFATLVRAYLRGQHG</sequence>
<reference evidence="1" key="1">
    <citation type="submission" date="2023-03" db="EMBL/GenBank/DDBJ databases">
        <title>Massive genome expansion in bonnet fungi (Mycena s.s.) driven by repeated elements and novel gene families across ecological guilds.</title>
        <authorList>
            <consortium name="Lawrence Berkeley National Laboratory"/>
            <person name="Harder C.B."/>
            <person name="Miyauchi S."/>
            <person name="Viragh M."/>
            <person name="Kuo A."/>
            <person name="Thoen E."/>
            <person name="Andreopoulos B."/>
            <person name="Lu D."/>
            <person name="Skrede I."/>
            <person name="Drula E."/>
            <person name="Henrissat B."/>
            <person name="Morin E."/>
            <person name="Kohler A."/>
            <person name="Barry K."/>
            <person name="LaButti K."/>
            <person name="Morin E."/>
            <person name="Salamov A."/>
            <person name="Lipzen A."/>
            <person name="Mereny Z."/>
            <person name="Hegedus B."/>
            <person name="Baldrian P."/>
            <person name="Stursova M."/>
            <person name="Weitz H."/>
            <person name="Taylor A."/>
            <person name="Grigoriev I.V."/>
            <person name="Nagy L.G."/>
            <person name="Martin F."/>
            <person name="Kauserud H."/>
        </authorList>
    </citation>
    <scope>NUCLEOTIDE SEQUENCE</scope>
    <source>
        <strain evidence="1">9144</strain>
    </source>
</reference>
<dbReference type="EMBL" id="JARJCW010000033">
    <property type="protein sequence ID" value="KAJ7208661.1"/>
    <property type="molecule type" value="Genomic_DNA"/>
</dbReference>
<proteinExistence type="predicted"/>